<dbReference type="PROSITE" id="PS00022">
    <property type="entry name" value="EGF_1"/>
    <property type="match status" value="1"/>
</dbReference>
<evidence type="ECO:0000313" key="3">
    <source>
        <dbReference type="EMBL" id="CAE0628251.1"/>
    </source>
</evidence>
<organism evidence="3">
    <name type="scientific">Heterosigma akashiwo</name>
    <name type="common">Chromophytic alga</name>
    <name type="synonym">Heterosigma carterae</name>
    <dbReference type="NCBI Taxonomy" id="2829"/>
    <lineage>
        <taxon>Eukaryota</taxon>
        <taxon>Sar</taxon>
        <taxon>Stramenopiles</taxon>
        <taxon>Ochrophyta</taxon>
        <taxon>Raphidophyceae</taxon>
        <taxon>Chattonellales</taxon>
        <taxon>Chattonellaceae</taxon>
        <taxon>Heterosigma</taxon>
    </lineage>
</organism>
<proteinExistence type="predicted"/>
<dbReference type="PROSITE" id="PS01186">
    <property type="entry name" value="EGF_2"/>
    <property type="match status" value="1"/>
</dbReference>
<dbReference type="Pfam" id="PF23106">
    <property type="entry name" value="EGF_Teneurin"/>
    <property type="match status" value="1"/>
</dbReference>
<keyword evidence="1" id="KW-0245">EGF-like domain</keyword>
<accession>A0A7S3XPA3</accession>
<keyword evidence="1" id="KW-1015">Disulfide bond</keyword>
<evidence type="ECO:0000256" key="1">
    <source>
        <dbReference type="PROSITE-ProRule" id="PRU00076"/>
    </source>
</evidence>
<feature type="disulfide bond" evidence="1">
    <location>
        <begin position="169"/>
        <end position="178"/>
    </location>
</feature>
<evidence type="ECO:0000259" key="2">
    <source>
        <dbReference type="PROSITE" id="PS50026"/>
    </source>
</evidence>
<gene>
    <name evidence="3" type="ORF">HAKA00212_LOCUS6932</name>
</gene>
<name>A0A7S3XPA3_HETAK</name>
<sequence length="202" mass="21876">MGAVAFHQLGATDRDVASDRRPPRLWVAGGGYMGTMANNIVRAMEAYADLWWSYDGDSWVQVSMTEGSGSNLYSTEEWALTTVDDVSIYIGKWGMQLVNFKRVYTETSEDGTTTSTTLPAMLLAGGDYADSGTQDSTVFVSGGGVLCSYKGVECNEHGTCDEGQGGCTCEEGYLGAFCTETDPDYTAAAPRRHGRHRRRRAA</sequence>
<dbReference type="CDD" id="cd00055">
    <property type="entry name" value="EGF_Lam"/>
    <property type="match status" value="1"/>
</dbReference>
<dbReference type="EMBL" id="HBIU01014894">
    <property type="protein sequence ID" value="CAE0628251.1"/>
    <property type="molecule type" value="Transcribed_RNA"/>
</dbReference>
<dbReference type="PROSITE" id="PS50026">
    <property type="entry name" value="EGF_3"/>
    <property type="match status" value="1"/>
</dbReference>
<dbReference type="InterPro" id="IPR002049">
    <property type="entry name" value="LE_dom"/>
</dbReference>
<dbReference type="AlphaFoldDB" id="A0A7S3XPA3"/>
<dbReference type="InterPro" id="IPR000742">
    <property type="entry name" value="EGF"/>
</dbReference>
<feature type="domain" description="EGF-like" evidence="2">
    <location>
        <begin position="143"/>
        <end position="179"/>
    </location>
</feature>
<protein>
    <recommendedName>
        <fullName evidence="2">EGF-like domain-containing protein</fullName>
    </recommendedName>
</protein>
<comment type="caution">
    <text evidence="1">Lacks conserved residue(s) required for the propagation of feature annotation.</text>
</comment>
<reference evidence="3" key="1">
    <citation type="submission" date="2021-01" db="EMBL/GenBank/DDBJ databases">
        <authorList>
            <person name="Corre E."/>
            <person name="Pelletier E."/>
            <person name="Niang G."/>
            <person name="Scheremetjew M."/>
            <person name="Finn R."/>
            <person name="Kale V."/>
            <person name="Holt S."/>
            <person name="Cochrane G."/>
            <person name="Meng A."/>
            <person name="Brown T."/>
            <person name="Cohen L."/>
        </authorList>
    </citation>
    <scope>NUCLEOTIDE SEQUENCE</scope>
    <source>
        <strain evidence="3">CCMP3107</strain>
    </source>
</reference>